<evidence type="ECO:0000256" key="6">
    <source>
        <dbReference type="SAM" id="MobiDB-lite"/>
    </source>
</evidence>
<comment type="catalytic activity">
    <reaction evidence="1">
        <text>S-ubiquitinyl-[E2 ubiquitin-conjugating enzyme]-L-cysteine + [acceptor protein]-L-lysine = [E2 ubiquitin-conjugating enzyme]-L-cysteine + N(6)-ubiquitinyl-[acceptor protein]-L-lysine.</text>
        <dbReference type="EC" id="2.3.2.27"/>
    </reaction>
</comment>
<dbReference type="CDD" id="cd01989">
    <property type="entry name" value="USP_STK_Ubox_N"/>
    <property type="match status" value="1"/>
</dbReference>
<reference evidence="7" key="1">
    <citation type="submission" date="2022-08" db="EMBL/GenBank/DDBJ databases">
        <authorList>
            <person name="Gutierrez-Valencia J."/>
        </authorList>
    </citation>
    <scope>NUCLEOTIDE SEQUENCE</scope>
</reference>
<dbReference type="InterPro" id="IPR017441">
    <property type="entry name" value="Protein_kinase_ATP_BS"/>
</dbReference>
<dbReference type="InterPro" id="IPR011009">
    <property type="entry name" value="Kinase-like_dom_sf"/>
</dbReference>
<organism evidence="7 8">
    <name type="scientific">Linum tenue</name>
    <dbReference type="NCBI Taxonomy" id="586396"/>
    <lineage>
        <taxon>Eukaryota</taxon>
        <taxon>Viridiplantae</taxon>
        <taxon>Streptophyta</taxon>
        <taxon>Embryophyta</taxon>
        <taxon>Tracheophyta</taxon>
        <taxon>Spermatophyta</taxon>
        <taxon>Magnoliopsida</taxon>
        <taxon>eudicotyledons</taxon>
        <taxon>Gunneridae</taxon>
        <taxon>Pentapetalae</taxon>
        <taxon>rosids</taxon>
        <taxon>fabids</taxon>
        <taxon>Malpighiales</taxon>
        <taxon>Linaceae</taxon>
        <taxon>Linum</taxon>
    </lineage>
</organism>
<dbReference type="AlphaFoldDB" id="A0AAV0PHL2"/>
<dbReference type="GO" id="GO:0005524">
    <property type="term" value="F:ATP binding"/>
    <property type="evidence" value="ECO:0007669"/>
    <property type="project" value="UniProtKB-UniRule"/>
</dbReference>
<dbReference type="PANTHER" id="PTHR45647:SF100">
    <property type="entry name" value="U-BOX DOMAIN-CONTAINING PROTEIN 33"/>
    <property type="match status" value="1"/>
</dbReference>
<feature type="compositionally biased region" description="Low complexity" evidence="6">
    <location>
        <begin position="230"/>
        <end position="240"/>
    </location>
</feature>
<evidence type="ECO:0000313" key="8">
    <source>
        <dbReference type="Proteomes" id="UP001154282"/>
    </source>
</evidence>
<dbReference type="SUPFAM" id="SSF56112">
    <property type="entry name" value="Protein kinase-like (PK-like)"/>
    <property type="match status" value="1"/>
</dbReference>
<accession>A0AAV0PHL2</accession>
<evidence type="ECO:0000313" key="7">
    <source>
        <dbReference type="EMBL" id="CAI0470350.1"/>
    </source>
</evidence>
<dbReference type="InterPro" id="IPR014729">
    <property type="entry name" value="Rossmann-like_a/b/a_fold"/>
</dbReference>
<evidence type="ECO:0000256" key="4">
    <source>
        <dbReference type="PROSITE-ProRule" id="PRU10141"/>
    </source>
</evidence>
<dbReference type="GO" id="GO:0061630">
    <property type="term" value="F:ubiquitin protein ligase activity"/>
    <property type="evidence" value="ECO:0007669"/>
    <property type="project" value="UniProtKB-EC"/>
</dbReference>
<feature type="coiled-coil region" evidence="5">
    <location>
        <begin position="293"/>
        <end position="395"/>
    </location>
</feature>
<dbReference type="InterPro" id="IPR051348">
    <property type="entry name" value="U-box_ubiquitin_ligases"/>
</dbReference>
<dbReference type="Gene3D" id="3.40.50.620">
    <property type="entry name" value="HUPs"/>
    <property type="match status" value="1"/>
</dbReference>
<dbReference type="PANTHER" id="PTHR45647">
    <property type="entry name" value="OS02G0152300 PROTEIN"/>
    <property type="match status" value="1"/>
</dbReference>
<gene>
    <name evidence="7" type="ORF">LITE_LOCUS38518</name>
</gene>
<evidence type="ECO:0000256" key="1">
    <source>
        <dbReference type="ARBA" id="ARBA00000900"/>
    </source>
</evidence>
<dbReference type="PROSITE" id="PS00107">
    <property type="entry name" value="PROTEIN_KINASE_ATP"/>
    <property type="match status" value="1"/>
</dbReference>
<proteinExistence type="predicted"/>
<feature type="region of interest" description="Disordered" evidence="6">
    <location>
        <begin position="217"/>
        <end position="240"/>
    </location>
</feature>
<evidence type="ECO:0000256" key="3">
    <source>
        <dbReference type="ARBA" id="ARBA00022786"/>
    </source>
</evidence>
<dbReference type="EMBL" id="CAMGYJ010000009">
    <property type="protein sequence ID" value="CAI0470350.1"/>
    <property type="molecule type" value="Genomic_DNA"/>
</dbReference>
<keyword evidence="5" id="KW-0175">Coiled coil</keyword>
<feature type="binding site" evidence="4">
    <location>
        <position position="443"/>
    </location>
    <ligand>
        <name>ATP</name>
        <dbReference type="ChEBI" id="CHEBI:30616"/>
    </ligand>
</feature>
<protein>
    <recommendedName>
        <fullName evidence="2">RING-type E3 ubiquitin transferase</fullName>
        <ecNumber evidence="2">2.3.2.27</ecNumber>
    </recommendedName>
</protein>
<dbReference type="EC" id="2.3.2.27" evidence="2"/>
<evidence type="ECO:0000256" key="2">
    <source>
        <dbReference type="ARBA" id="ARBA00012483"/>
    </source>
</evidence>
<dbReference type="SUPFAM" id="SSF52402">
    <property type="entry name" value="Adenine nucleotide alpha hydrolases-like"/>
    <property type="match status" value="1"/>
</dbReference>
<sequence>MAVVSPVPPITQVGSPLRLSEFGGSRKMNGRSCSSSASEVAPVARMIEEKIYVAVGKSVKESKSLLVWALQNSGGKKICLLHVHTPALMIPMMGAKFPASSLKEKEVRAFRDIERQEMYKILAEYLRLCRKAGVQAEELVVEKESIEDGILELITSHGIKKLVMGAAANRRYSKTMIAPKSKKATSVKERAPAYCHIWFVCKGHLIHPRYLVGTPGARSDASSDECESRSTSQGSNLSASSSGEMVNLAVVPSLITVGSFMASEISTLPENADGLYHTSPPTVLERTLVDPLYEQLKRTMEESISTRREALEEALRRAKAEKNAIEAIHRDHKALLETQIAESDQTVKEFEQKIFAAVELLQKYKEEREELQVVRDNALRQAEELRRSRAEASKATMDEFFSEFRFTEIEEATNNFDPSLKIGEGGYGSIYRGVLRHSQVAIKMLHAHSMQGP</sequence>
<keyword evidence="8" id="KW-1185">Reference proteome</keyword>
<name>A0AAV0PHL2_9ROSI</name>
<keyword evidence="4" id="KW-0067">ATP-binding</keyword>
<comment type="caution">
    <text evidence="7">The sequence shown here is derived from an EMBL/GenBank/DDBJ whole genome shotgun (WGS) entry which is preliminary data.</text>
</comment>
<dbReference type="Gene3D" id="3.30.200.20">
    <property type="entry name" value="Phosphorylase Kinase, domain 1"/>
    <property type="match status" value="1"/>
</dbReference>
<dbReference type="Proteomes" id="UP001154282">
    <property type="component" value="Unassembled WGS sequence"/>
</dbReference>
<keyword evidence="3" id="KW-0833">Ubl conjugation pathway</keyword>
<evidence type="ECO:0000256" key="5">
    <source>
        <dbReference type="SAM" id="Coils"/>
    </source>
</evidence>
<keyword evidence="4" id="KW-0547">Nucleotide-binding</keyword>